<feature type="region of interest" description="Disordered" evidence="5">
    <location>
        <begin position="168"/>
        <end position="217"/>
    </location>
</feature>
<proteinExistence type="inferred from homology"/>
<evidence type="ECO:0000256" key="1">
    <source>
        <dbReference type="ARBA" id="ARBA00022679"/>
    </source>
</evidence>
<comment type="similarity">
    <text evidence="4">Belongs to the FPP/GGPP synthase family.</text>
</comment>
<keyword evidence="1 4" id="KW-0808">Transferase</keyword>
<protein>
    <submittedName>
        <fullName evidence="6">Uncharacterized protein</fullName>
    </submittedName>
</protein>
<sequence length="470" mass="52395">MALTIPAEDKDAVFNLTRPVWAAAALTNDVQSWEKEDRLFQKDEKTDMTNGVWILMREHSIGVEEAKRRILEKAKEHVAVFVKTLSQLHSRLDLSHDSRLFVEAMQYMVSGNLLWGISTPRYHSDQSLDELMVARMKYGWPNHREVNTPPTDVGNRGTKRTYRDANGVNGIKRMNGRNGVNGVKRTNGTNGINGKATKDLNGTNGVKTKRHKTEPCSGNLFKDSDAVLNVNLHPLSDAVICAPAEYVSSLPSKGVRDKIADALCIWLDVPAQDLSQIKHVIGLLHNASLMLDDVEDGSVLRRAQPTTHTVFGPAQTINSAGHQIILAMKEVRKLGNGKCLDIFSGLLGRYFQIRDDYMNLTSADYAVEKGFCEDLDEGKFSITLLHALSNAAEPEALLLRNLMSARHSVGKMSFVQKNLALSIMEGARSLDYTLEVLRKLHEAIGRELESVELQHGENKPFRFLLSMLKV</sequence>
<dbReference type="Gene3D" id="1.10.600.10">
    <property type="entry name" value="Farnesyl Diphosphate Synthase"/>
    <property type="match status" value="3"/>
</dbReference>
<keyword evidence="7" id="KW-1185">Reference proteome</keyword>
<gene>
    <name evidence="6" type="ORF">Daus18300_002538</name>
</gene>
<dbReference type="PANTHER" id="PTHR12001:SF72">
    <property type="entry name" value="THIJ_PFPI FAMILY PROTEIN (AFU_ORTHOLOGUE AFUA_3G01210)-RELATED"/>
    <property type="match status" value="1"/>
</dbReference>
<name>A0ABR3XLS2_9PEZI</name>
<evidence type="ECO:0000313" key="7">
    <source>
        <dbReference type="Proteomes" id="UP001583177"/>
    </source>
</evidence>
<dbReference type="Proteomes" id="UP001583177">
    <property type="component" value="Unassembled WGS sequence"/>
</dbReference>
<keyword evidence="2" id="KW-0479">Metal-binding</keyword>
<feature type="region of interest" description="Disordered" evidence="5">
    <location>
        <begin position="144"/>
        <end position="163"/>
    </location>
</feature>
<dbReference type="PANTHER" id="PTHR12001">
    <property type="entry name" value="GERANYLGERANYL PYROPHOSPHATE SYNTHASE"/>
    <property type="match status" value="1"/>
</dbReference>
<dbReference type="InterPro" id="IPR033749">
    <property type="entry name" value="Polyprenyl_synt_CS"/>
</dbReference>
<evidence type="ECO:0000256" key="3">
    <source>
        <dbReference type="ARBA" id="ARBA00022842"/>
    </source>
</evidence>
<evidence type="ECO:0000313" key="6">
    <source>
        <dbReference type="EMBL" id="KAL1876932.1"/>
    </source>
</evidence>
<evidence type="ECO:0000256" key="4">
    <source>
        <dbReference type="RuleBase" id="RU004466"/>
    </source>
</evidence>
<dbReference type="SUPFAM" id="SSF48576">
    <property type="entry name" value="Terpenoid synthases"/>
    <property type="match status" value="2"/>
</dbReference>
<dbReference type="Pfam" id="PF19086">
    <property type="entry name" value="Terpene_syn_C_2"/>
    <property type="match status" value="1"/>
</dbReference>
<organism evidence="6 7">
    <name type="scientific">Diaporthe australafricana</name>
    <dbReference type="NCBI Taxonomy" id="127596"/>
    <lineage>
        <taxon>Eukaryota</taxon>
        <taxon>Fungi</taxon>
        <taxon>Dikarya</taxon>
        <taxon>Ascomycota</taxon>
        <taxon>Pezizomycotina</taxon>
        <taxon>Sordariomycetes</taxon>
        <taxon>Sordariomycetidae</taxon>
        <taxon>Diaporthales</taxon>
        <taxon>Diaporthaceae</taxon>
        <taxon>Diaporthe</taxon>
    </lineage>
</organism>
<dbReference type="InterPro" id="IPR000092">
    <property type="entry name" value="Polyprenyl_synt"/>
</dbReference>
<dbReference type="InterPro" id="IPR008949">
    <property type="entry name" value="Isoprenoid_synthase_dom_sf"/>
</dbReference>
<dbReference type="EMBL" id="JAWRVE010000015">
    <property type="protein sequence ID" value="KAL1876932.1"/>
    <property type="molecule type" value="Genomic_DNA"/>
</dbReference>
<dbReference type="PROSITE" id="PS00444">
    <property type="entry name" value="POLYPRENYL_SYNTHASE_2"/>
    <property type="match status" value="1"/>
</dbReference>
<keyword evidence="3" id="KW-0460">Magnesium</keyword>
<accession>A0ABR3XLS2</accession>
<reference evidence="6 7" key="1">
    <citation type="journal article" date="2024" name="IMA Fungus">
        <title>IMA Genome - F19 : A genome assembly and annotation guide to empower mycologists, including annotated draft genome sequences of Ceratocystis pirilliformis, Diaporthe australafricana, Fusarium ophioides, Paecilomyces lecythidis, and Sporothrix stenoceras.</title>
        <authorList>
            <person name="Aylward J."/>
            <person name="Wilson A.M."/>
            <person name="Visagie C.M."/>
            <person name="Spraker J."/>
            <person name="Barnes I."/>
            <person name="Buitendag C."/>
            <person name="Ceriani C."/>
            <person name="Del Mar Angel L."/>
            <person name="du Plessis D."/>
            <person name="Fuchs T."/>
            <person name="Gasser K."/>
            <person name="Kramer D."/>
            <person name="Li W."/>
            <person name="Munsamy K."/>
            <person name="Piso A."/>
            <person name="Price J.L."/>
            <person name="Sonnekus B."/>
            <person name="Thomas C."/>
            <person name="van der Nest A."/>
            <person name="van Dijk A."/>
            <person name="van Heerden A."/>
            <person name="van Vuuren N."/>
            <person name="Yilmaz N."/>
            <person name="Duong T.A."/>
            <person name="van der Merwe N.A."/>
            <person name="Wingfield M.J."/>
            <person name="Wingfield B.D."/>
        </authorList>
    </citation>
    <scope>NUCLEOTIDE SEQUENCE [LARGE SCALE GENOMIC DNA]</scope>
    <source>
        <strain evidence="6 7">CMW 18300</strain>
    </source>
</reference>
<evidence type="ECO:0000256" key="5">
    <source>
        <dbReference type="SAM" id="MobiDB-lite"/>
    </source>
</evidence>
<evidence type="ECO:0000256" key="2">
    <source>
        <dbReference type="ARBA" id="ARBA00022723"/>
    </source>
</evidence>
<comment type="caution">
    <text evidence="6">The sequence shown here is derived from an EMBL/GenBank/DDBJ whole genome shotgun (WGS) entry which is preliminary data.</text>
</comment>
<dbReference type="Pfam" id="PF00348">
    <property type="entry name" value="polyprenyl_synt"/>
    <property type="match status" value="2"/>
</dbReference>